<evidence type="ECO:0000313" key="2">
    <source>
        <dbReference type="Proteomes" id="UP000184188"/>
    </source>
</evidence>
<keyword evidence="2" id="KW-1185">Reference proteome</keyword>
<dbReference type="Pfam" id="PF05705">
    <property type="entry name" value="DUF829"/>
    <property type="match status" value="1"/>
</dbReference>
<dbReference type="GeneID" id="34616395"/>
<sequence>MAPKPLPFPGFTPLSDRVYVRDGHDKMQAMQAMQDSTPDAPTSIIIFGWGDGMPKHVSKYADGYLELFPCARILVVISGTLQASNQGLESRVHAMMPIIDLVFPTPTGSGNGEERILLHVMSNTGGIFAGATVVAYQQRHGAEHRFPHRLIVCDSTPGSLDFASQVGRWSHAMAVGTAKHFPWPVAITQALWYVFLWSNWAWERVRGAEPSGVWATRVLNDHAITLRDAHRLYLYSKEDEIIWWEDLEENVARVRQLGYSADLEMFHGSPHVGHMRMHPEQYWARILSCWNLSSRVE</sequence>
<accession>A0A1L9S8S1</accession>
<evidence type="ECO:0000313" key="1">
    <source>
        <dbReference type="EMBL" id="OJJ43553.1"/>
    </source>
</evidence>
<dbReference type="SUPFAM" id="SSF53474">
    <property type="entry name" value="alpha/beta-Hydrolases"/>
    <property type="match status" value="1"/>
</dbReference>
<dbReference type="VEuPathDB" id="FungiDB:ASPZODRAFT_73903"/>
<dbReference type="InterPro" id="IPR008547">
    <property type="entry name" value="DUF829_TMEM53"/>
</dbReference>
<reference evidence="2" key="1">
    <citation type="journal article" date="2017" name="Genome Biol.">
        <title>Comparative genomics reveals high biological diversity and specific adaptations in the industrially and medically important fungal genus Aspergillus.</title>
        <authorList>
            <person name="de Vries R.P."/>
            <person name="Riley R."/>
            <person name="Wiebenga A."/>
            <person name="Aguilar-Osorio G."/>
            <person name="Amillis S."/>
            <person name="Uchima C.A."/>
            <person name="Anderluh G."/>
            <person name="Asadollahi M."/>
            <person name="Askin M."/>
            <person name="Barry K."/>
            <person name="Battaglia E."/>
            <person name="Bayram O."/>
            <person name="Benocci T."/>
            <person name="Braus-Stromeyer S.A."/>
            <person name="Caldana C."/>
            <person name="Canovas D."/>
            <person name="Cerqueira G.C."/>
            <person name="Chen F."/>
            <person name="Chen W."/>
            <person name="Choi C."/>
            <person name="Clum A."/>
            <person name="Dos Santos R.A."/>
            <person name="Damasio A.R."/>
            <person name="Diallinas G."/>
            <person name="Emri T."/>
            <person name="Fekete E."/>
            <person name="Flipphi M."/>
            <person name="Freyberg S."/>
            <person name="Gallo A."/>
            <person name="Gournas C."/>
            <person name="Habgood R."/>
            <person name="Hainaut M."/>
            <person name="Harispe M.L."/>
            <person name="Henrissat B."/>
            <person name="Hilden K.S."/>
            <person name="Hope R."/>
            <person name="Hossain A."/>
            <person name="Karabika E."/>
            <person name="Karaffa L."/>
            <person name="Karanyi Z."/>
            <person name="Krasevec N."/>
            <person name="Kuo A."/>
            <person name="Kusch H."/>
            <person name="LaButti K."/>
            <person name="Lagendijk E.L."/>
            <person name="Lapidus A."/>
            <person name="Levasseur A."/>
            <person name="Lindquist E."/>
            <person name="Lipzen A."/>
            <person name="Logrieco A.F."/>
            <person name="MacCabe A."/>
            <person name="Maekelae M.R."/>
            <person name="Malavazi I."/>
            <person name="Melin P."/>
            <person name="Meyer V."/>
            <person name="Mielnichuk N."/>
            <person name="Miskei M."/>
            <person name="Molnar A.P."/>
            <person name="Mule G."/>
            <person name="Ngan C.Y."/>
            <person name="Orejas M."/>
            <person name="Orosz E."/>
            <person name="Ouedraogo J.P."/>
            <person name="Overkamp K.M."/>
            <person name="Park H.-S."/>
            <person name="Perrone G."/>
            <person name="Piumi F."/>
            <person name="Punt P.J."/>
            <person name="Ram A.F."/>
            <person name="Ramon A."/>
            <person name="Rauscher S."/>
            <person name="Record E."/>
            <person name="Riano-Pachon D.M."/>
            <person name="Robert V."/>
            <person name="Roehrig J."/>
            <person name="Ruller R."/>
            <person name="Salamov A."/>
            <person name="Salih N.S."/>
            <person name="Samson R.A."/>
            <person name="Sandor E."/>
            <person name="Sanguinetti M."/>
            <person name="Schuetze T."/>
            <person name="Sepcic K."/>
            <person name="Shelest E."/>
            <person name="Sherlock G."/>
            <person name="Sophianopoulou V."/>
            <person name="Squina F.M."/>
            <person name="Sun H."/>
            <person name="Susca A."/>
            <person name="Todd R.B."/>
            <person name="Tsang A."/>
            <person name="Unkles S.E."/>
            <person name="van de Wiele N."/>
            <person name="van Rossen-Uffink D."/>
            <person name="Oliveira J.V."/>
            <person name="Vesth T.C."/>
            <person name="Visser J."/>
            <person name="Yu J.-H."/>
            <person name="Zhou M."/>
            <person name="Andersen M.R."/>
            <person name="Archer D.B."/>
            <person name="Baker S.E."/>
            <person name="Benoit I."/>
            <person name="Brakhage A.A."/>
            <person name="Braus G.H."/>
            <person name="Fischer R."/>
            <person name="Frisvad J.C."/>
            <person name="Goldman G.H."/>
            <person name="Houbraken J."/>
            <person name="Oakley B."/>
            <person name="Pocsi I."/>
            <person name="Scazzocchio C."/>
            <person name="Seiboth B."/>
            <person name="vanKuyk P.A."/>
            <person name="Wortman J."/>
            <person name="Dyer P.S."/>
            <person name="Grigoriev I.V."/>
        </authorList>
    </citation>
    <scope>NUCLEOTIDE SEQUENCE [LARGE SCALE GENOMIC DNA]</scope>
    <source>
        <strain evidence="2">CBS 506.65</strain>
    </source>
</reference>
<dbReference type="PANTHER" id="PTHR12265:SF14">
    <property type="entry name" value="INDOLE-DITERPENE BIOSYNTHESIS PROTEIN PAXU"/>
    <property type="match status" value="1"/>
</dbReference>
<dbReference type="InterPro" id="IPR029058">
    <property type="entry name" value="AB_hydrolase_fold"/>
</dbReference>
<organism evidence="1 2">
    <name type="scientific">Penicilliopsis zonata CBS 506.65</name>
    <dbReference type="NCBI Taxonomy" id="1073090"/>
    <lineage>
        <taxon>Eukaryota</taxon>
        <taxon>Fungi</taxon>
        <taxon>Dikarya</taxon>
        <taxon>Ascomycota</taxon>
        <taxon>Pezizomycotina</taxon>
        <taxon>Eurotiomycetes</taxon>
        <taxon>Eurotiomycetidae</taxon>
        <taxon>Eurotiales</taxon>
        <taxon>Aspergillaceae</taxon>
        <taxon>Penicilliopsis</taxon>
    </lineage>
</organism>
<evidence type="ECO:0008006" key="3">
    <source>
        <dbReference type="Google" id="ProtNLM"/>
    </source>
</evidence>
<dbReference type="RefSeq" id="XP_022578063.1">
    <property type="nucleotide sequence ID" value="XM_022729931.1"/>
</dbReference>
<name>A0A1L9S8S1_9EURO</name>
<dbReference type="PANTHER" id="PTHR12265">
    <property type="entry name" value="TRANSMEMBRANE PROTEIN 53"/>
    <property type="match status" value="1"/>
</dbReference>
<dbReference type="AlphaFoldDB" id="A0A1L9S8S1"/>
<dbReference type="Proteomes" id="UP000184188">
    <property type="component" value="Unassembled WGS sequence"/>
</dbReference>
<dbReference type="OrthoDB" id="77878at2759"/>
<proteinExistence type="predicted"/>
<gene>
    <name evidence="1" type="ORF">ASPZODRAFT_73903</name>
</gene>
<dbReference type="EMBL" id="KV878351">
    <property type="protein sequence ID" value="OJJ43553.1"/>
    <property type="molecule type" value="Genomic_DNA"/>
</dbReference>
<protein>
    <recommendedName>
        <fullName evidence="3">AB hydrolase-1 domain-containing protein</fullName>
    </recommendedName>
</protein>